<feature type="chain" id="PRO_5037318272" description="Lipoprotein SmpA/OmlA domain-containing protein" evidence="1">
    <location>
        <begin position="21"/>
        <end position="122"/>
    </location>
</feature>
<evidence type="ECO:0000313" key="3">
    <source>
        <dbReference type="Proteomes" id="UP000608345"/>
    </source>
</evidence>
<dbReference type="Proteomes" id="UP000608345">
    <property type="component" value="Unassembled WGS sequence"/>
</dbReference>
<reference evidence="2" key="2">
    <citation type="submission" date="2020-09" db="EMBL/GenBank/DDBJ databases">
        <authorList>
            <person name="Sun Q."/>
            <person name="Kim S."/>
        </authorList>
    </citation>
    <scope>NUCLEOTIDE SEQUENCE</scope>
    <source>
        <strain evidence="2">KCTC 23732</strain>
    </source>
</reference>
<gene>
    <name evidence="2" type="ORF">GCM10011450_19200</name>
</gene>
<evidence type="ECO:0000313" key="2">
    <source>
        <dbReference type="EMBL" id="GGW89111.1"/>
    </source>
</evidence>
<keyword evidence="1" id="KW-0732">Signal</keyword>
<comment type="caution">
    <text evidence="2">The sequence shown here is derived from an EMBL/GenBank/DDBJ whole genome shotgun (WGS) entry which is preliminary data.</text>
</comment>
<proteinExistence type="predicted"/>
<dbReference type="EMBL" id="BMYS01000013">
    <property type="protein sequence ID" value="GGW89111.1"/>
    <property type="molecule type" value="Genomic_DNA"/>
</dbReference>
<keyword evidence="3" id="KW-1185">Reference proteome</keyword>
<sequence length="122" mass="13350">MKTLLRTTCLALMLALPLTACKTMQGGTSGANKYDMTYLRTQIKPGVTTSDEILSLFGQPSYRDDGAKGPNYWAYNESDDNALFSTAMSSLGLGTAGNAMSTRRQLNIHFTNNRVHDFSVTQ</sequence>
<name>A0A918MYQ5_9BURK</name>
<organism evidence="2 3">
    <name type="scientific">Advenella faeciporci</name>
    <dbReference type="NCBI Taxonomy" id="797535"/>
    <lineage>
        <taxon>Bacteria</taxon>
        <taxon>Pseudomonadati</taxon>
        <taxon>Pseudomonadota</taxon>
        <taxon>Betaproteobacteria</taxon>
        <taxon>Burkholderiales</taxon>
        <taxon>Alcaligenaceae</taxon>
    </lineage>
</organism>
<evidence type="ECO:0008006" key="4">
    <source>
        <dbReference type="Google" id="ProtNLM"/>
    </source>
</evidence>
<dbReference type="AlphaFoldDB" id="A0A918MYQ5"/>
<feature type="signal peptide" evidence="1">
    <location>
        <begin position="1"/>
        <end position="20"/>
    </location>
</feature>
<accession>A0A918MYQ5</accession>
<protein>
    <recommendedName>
        <fullName evidence="4">Lipoprotein SmpA/OmlA domain-containing protein</fullName>
    </recommendedName>
</protein>
<evidence type="ECO:0000256" key="1">
    <source>
        <dbReference type="SAM" id="SignalP"/>
    </source>
</evidence>
<reference evidence="2" key="1">
    <citation type="journal article" date="2014" name="Int. J. Syst. Evol. Microbiol.">
        <title>Complete genome sequence of Corynebacterium casei LMG S-19264T (=DSM 44701T), isolated from a smear-ripened cheese.</title>
        <authorList>
            <consortium name="US DOE Joint Genome Institute (JGI-PGF)"/>
            <person name="Walter F."/>
            <person name="Albersmeier A."/>
            <person name="Kalinowski J."/>
            <person name="Ruckert C."/>
        </authorList>
    </citation>
    <scope>NUCLEOTIDE SEQUENCE</scope>
    <source>
        <strain evidence="2">KCTC 23732</strain>
    </source>
</reference>
<dbReference type="RefSeq" id="WP_189385268.1">
    <property type="nucleotide sequence ID" value="NZ_BAABFY010000017.1"/>
</dbReference>